<dbReference type="OrthoDB" id="3096864at2759"/>
<dbReference type="AlphaFoldDB" id="A0A8H5CZ00"/>
<reference evidence="1 2" key="1">
    <citation type="journal article" date="2020" name="ISME J.">
        <title>Uncovering the hidden diversity of litter-decomposition mechanisms in mushroom-forming fungi.</title>
        <authorList>
            <person name="Floudas D."/>
            <person name="Bentzer J."/>
            <person name="Ahren D."/>
            <person name="Johansson T."/>
            <person name="Persson P."/>
            <person name="Tunlid A."/>
        </authorList>
    </citation>
    <scope>NUCLEOTIDE SEQUENCE [LARGE SCALE GENOMIC DNA]</scope>
    <source>
        <strain evidence="1 2">CBS 146.42</strain>
    </source>
</reference>
<organism evidence="1 2">
    <name type="scientific">Leucocoprinus leucothites</name>
    <dbReference type="NCBI Taxonomy" id="201217"/>
    <lineage>
        <taxon>Eukaryota</taxon>
        <taxon>Fungi</taxon>
        <taxon>Dikarya</taxon>
        <taxon>Basidiomycota</taxon>
        <taxon>Agaricomycotina</taxon>
        <taxon>Agaricomycetes</taxon>
        <taxon>Agaricomycetidae</taxon>
        <taxon>Agaricales</taxon>
        <taxon>Agaricineae</taxon>
        <taxon>Agaricaceae</taxon>
        <taxon>Leucocoprinus</taxon>
    </lineage>
</organism>
<proteinExistence type="predicted"/>
<accession>A0A8H5CZ00</accession>
<protein>
    <submittedName>
        <fullName evidence="1">Uncharacterized protein</fullName>
    </submittedName>
</protein>
<evidence type="ECO:0000313" key="2">
    <source>
        <dbReference type="Proteomes" id="UP000559027"/>
    </source>
</evidence>
<gene>
    <name evidence="1" type="ORF">D9756_008951</name>
</gene>
<dbReference type="Proteomes" id="UP000559027">
    <property type="component" value="Unassembled WGS sequence"/>
</dbReference>
<keyword evidence="2" id="KW-1185">Reference proteome</keyword>
<evidence type="ECO:0000313" key="1">
    <source>
        <dbReference type="EMBL" id="KAF5349726.1"/>
    </source>
</evidence>
<comment type="caution">
    <text evidence="1">The sequence shown here is derived from an EMBL/GenBank/DDBJ whole genome shotgun (WGS) entry which is preliminary data.</text>
</comment>
<name>A0A8H5CZ00_9AGAR</name>
<dbReference type="EMBL" id="JAACJO010000016">
    <property type="protein sequence ID" value="KAF5349726.1"/>
    <property type="molecule type" value="Genomic_DNA"/>
</dbReference>
<sequence>MSSQHNGSFADHEFPEPEPDFPHAWTFSAQRYVPRPRPVARIILPSHQRANESAQFEPPSPVVTFSSTETLQPLLRPSREGDDTNLTGFNQGNWFQKLYVLFSRLNKNIVAVRVKILSCLALACSPIRKGFRLLWKSVQNVLEPVKRSLEYAVRPGSQGFTARVRVQSLE</sequence>